<dbReference type="AlphaFoldDB" id="A0A6A5YYC1"/>
<dbReference type="EMBL" id="ML977335">
    <property type="protein sequence ID" value="KAF2111108.1"/>
    <property type="molecule type" value="Genomic_DNA"/>
</dbReference>
<sequence length="308" mass="35084">MCDATFTFGQCGSHFLQCPSKRDFYRLPAKLQTLLTSKHIALVHHVALGFENSFLIAYRDRMGGDRIESQGLPSELYDFVYAKNKTNLYARDIPKLRVTLGPYNSSFFAHDQGAYLWMNLPPALLSAIQIRIKGGAWVDKPRIVALGADANFLLITEKHAAVWDLRNYRTLNSMIEFSRTQERGIAEVHNVVLHPYRYQGFVAHSKNGTLLYENLPQPTTLAVTAMRDSVMRDTKEAARKRAQMEREGSSRPIIADMEIQRRPSLNQHTELRRQWTDRKEQIRKESKGLRLSLSLRISAGGVGFGFGK</sequence>
<dbReference type="Proteomes" id="UP000799770">
    <property type="component" value="Unassembled WGS sequence"/>
</dbReference>
<accession>A0A6A5YYC1</accession>
<feature type="coiled-coil region" evidence="1">
    <location>
        <begin position="227"/>
        <end position="285"/>
    </location>
</feature>
<reference evidence="2" key="1">
    <citation type="journal article" date="2020" name="Stud. Mycol.">
        <title>101 Dothideomycetes genomes: a test case for predicting lifestyles and emergence of pathogens.</title>
        <authorList>
            <person name="Haridas S."/>
            <person name="Albert R."/>
            <person name="Binder M."/>
            <person name="Bloem J."/>
            <person name="Labutti K."/>
            <person name="Salamov A."/>
            <person name="Andreopoulos B."/>
            <person name="Baker S."/>
            <person name="Barry K."/>
            <person name="Bills G."/>
            <person name="Bluhm B."/>
            <person name="Cannon C."/>
            <person name="Castanera R."/>
            <person name="Culley D."/>
            <person name="Daum C."/>
            <person name="Ezra D."/>
            <person name="Gonzalez J."/>
            <person name="Henrissat B."/>
            <person name="Kuo A."/>
            <person name="Liang C."/>
            <person name="Lipzen A."/>
            <person name="Lutzoni F."/>
            <person name="Magnuson J."/>
            <person name="Mondo S."/>
            <person name="Nolan M."/>
            <person name="Ohm R."/>
            <person name="Pangilinan J."/>
            <person name="Park H.-J."/>
            <person name="Ramirez L."/>
            <person name="Alfaro M."/>
            <person name="Sun H."/>
            <person name="Tritt A."/>
            <person name="Yoshinaga Y."/>
            <person name="Zwiers L.-H."/>
            <person name="Turgeon B."/>
            <person name="Goodwin S."/>
            <person name="Spatafora J."/>
            <person name="Crous P."/>
            <person name="Grigoriev I."/>
        </authorList>
    </citation>
    <scope>NUCLEOTIDE SEQUENCE</scope>
    <source>
        <strain evidence="2">CBS 627.86</strain>
    </source>
</reference>
<dbReference type="OrthoDB" id="5149635at2759"/>
<keyword evidence="3" id="KW-1185">Reference proteome</keyword>
<evidence type="ECO:0000256" key="1">
    <source>
        <dbReference type="SAM" id="Coils"/>
    </source>
</evidence>
<name>A0A6A5YYC1_9PLEO</name>
<keyword evidence="1" id="KW-0175">Coiled coil</keyword>
<organism evidence="2 3">
    <name type="scientific">Lophiotrema nucula</name>
    <dbReference type="NCBI Taxonomy" id="690887"/>
    <lineage>
        <taxon>Eukaryota</taxon>
        <taxon>Fungi</taxon>
        <taxon>Dikarya</taxon>
        <taxon>Ascomycota</taxon>
        <taxon>Pezizomycotina</taxon>
        <taxon>Dothideomycetes</taxon>
        <taxon>Pleosporomycetidae</taxon>
        <taxon>Pleosporales</taxon>
        <taxon>Lophiotremataceae</taxon>
        <taxon>Lophiotrema</taxon>
    </lineage>
</organism>
<proteinExistence type="predicted"/>
<evidence type="ECO:0000313" key="2">
    <source>
        <dbReference type="EMBL" id="KAF2111108.1"/>
    </source>
</evidence>
<protein>
    <submittedName>
        <fullName evidence="2">Uncharacterized protein</fullName>
    </submittedName>
</protein>
<gene>
    <name evidence="2" type="ORF">BDV96DRAFT_500084</name>
</gene>
<evidence type="ECO:0000313" key="3">
    <source>
        <dbReference type="Proteomes" id="UP000799770"/>
    </source>
</evidence>